<feature type="transmembrane region" description="Helical" evidence="5">
    <location>
        <begin position="375"/>
        <end position="394"/>
    </location>
</feature>
<feature type="transmembrane region" description="Helical" evidence="5">
    <location>
        <begin position="596"/>
        <end position="617"/>
    </location>
</feature>
<evidence type="ECO:0000259" key="6">
    <source>
        <dbReference type="PROSITE" id="PS50850"/>
    </source>
</evidence>
<organism evidence="7 8">
    <name type="scientific">Oedothorax gibbosus</name>
    <dbReference type="NCBI Taxonomy" id="931172"/>
    <lineage>
        <taxon>Eukaryota</taxon>
        <taxon>Metazoa</taxon>
        <taxon>Ecdysozoa</taxon>
        <taxon>Arthropoda</taxon>
        <taxon>Chelicerata</taxon>
        <taxon>Arachnida</taxon>
        <taxon>Araneae</taxon>
        <taxon>Araneomorphae</taxon>
        <taxon>Entelegynae</taxon>
        <taxon>Araneoidea</taxon>
        <taxon>Linyphiidae</taxon>
        <taxon>Erigoninae</taxon>
        <taxon>Oedothorax</taxon>
    </lineage>
</organism>
<evidence type="ECO:0000256" key="4">
    <source>
        <dbReference type="ARBA" id="ARBA00023136"/>
    </source>
</evidence>
<name>A0AAV6VLZ3_9ARAC</name>
<comment type="caution">
    <text evidence="7">The sequence shown here is derived from an EMBL/GenBank/DDBJ whole genome shotgun (WGS) entry which is preliminary data.</text>
</comment>
<dbReference type="Pfam" id="PF00083">
    <property type="entry name" value="Sugar_tr"/>
    <property type="match status" value="1"/>
</dbReference>
<feature type="transmembrane region" description="Helical" evidence="5">
    <location>
        <begin position="343"/>
        <end position="363"/>
    </location>
</feature>
<keyword evidence="3 5" id="KW-1133">Transmembrane helix</keyword>
<evidence type="ECO:0000256" key="2">
    <source>
        <dbReference type="ARBA" id="ARBA00022692"/>
    </source>
</evidence>
<evidence type="ECO:0000256" key="5">
    <source>
        <dbReference type="SAM" id="Phobius"/>
    </source>
</evidence>
<dbReference type="PANTHER" id="PTHR23503">
    <property type="entry name" value="SOLUTE CARRIER FAMILY 2"/>
    <property type="match status" value="1"/>
</dbReference>
<dbReference type="EMBL" id="JAFNEN010000051">
    <property type="protein sequence ID" value="KAG8197745.1"/>
    <property type="molecule type" value="Genomic_DNA"/>
</dbReference>
<dbReference type="Gene3D" id="1.20.1250.20">
    <property type="entry name" value="MFS general substrate transporter like domains"/>
    <property type="match status" value="1"/>
</dbReference>
<keyword evidence="2 5" id="KW-0812">Transmembrane</keyword>
<proteinExistence type="predicted"/>
<sequence>MKNPDTSASQNIGQAAVHAYEEVVPGYQSASAPGYESAAVPGYQEAVPGYQEAVPGYQETVTEYQAAVPVYQSPAVPGYQATAPVYQTEAVSGYQTEAVPGYQSATVPGYQATVPGYRTEAVPGYQTAIPKYQSIRYSIGHEPVITFVHENEGFTYDENDKGHRHHGSVESPVLEEGGDMFPESTSCCSNCPEGLTCSLVFAIFAAVLGMVNFGYNTAVINAPQKVIKDFITDVHYGRTGSYLSEDTRDLIWSVAVSIFAIGGMVGGITGGSVANKFGRKGGLLMNNLMGLAGAALMTFSKACGSFEMLILGRLAIGFNCGLSTALVPMYLSEISPVTLRGGLGTLNQLGITVGLLLSMILGINELLGTEEKWPYLFGVAVIPAAAQLLLLPICPESPRYLLITKQQEYSARKALERLRCTNHVDDDLDEMRSEERAQGQEPQMSVCQVMRCKSLHLPLVIAVVMQLSQQLTGINAVFYYSTSLFIGAGLSEAVSHYATMGVGVIMVVMTVVSIPLMDRAGRRTLHLYGLGGMFFCSIFITISLLVKFLYEWVTYLSVVSTLSFVVFFAIGPGHGHIEGSIPWMITAELFSHGPRPAAMSIAVFVNWSANFLVGLVFPQMQRLFENYSFLPFTGLLAIFWIFTYRKVPETKNRTFDEIAALFRRGGDEEVVNVNGLTAAPMPQMKPPPVVLHHHHHPAAELVATTEEKNIETCKTKF</sequence>
<dbReference type="InterPro" id="IPR005829">
    <property type="entry name" value="Sugar_transporter_CS"/>
</dbReference>
<dbReference type="PANTHER" id="PTHR23503:SF128">
    <property type="entry name" value="GLUCOSE TRANSPORTER TYPE 1"/>
    <property type="match status" value="1"/>
</dbReference>
<gene>
    <name evidence="7" type="ORF">JTE90_006794</name>
</gene>
<dbReference type="PROSITE" id="PS00216">
    <property type="entry name" value="SUGAR_TRANSPORT_1"/>
    <property type="match status" value="1"/>
</dbReference>
<dbReference type="GO" id="GO:0015149">
    <property type="term" value="F:hexose transmembrane transporter activity"/>
    <property type="evidence" value="ECO:0007669"/>
    <property type="project" value="TreeGrafter"/>
</dbReference>
<dbReference type="PROSITE" id="PS50850">
    <property type="entry name" value="MFS"/>
    <property type="match status" value="1"/>
</dbReference>
<feature type="transmembrane region" description="Helical" evidence="5">
    <location>
        <begin position="195"/>
        <end position="215"/>
    </location>
</feature>
<dbReference type="FunFam" id="1.20.1250.20:FF:000029">
    <property type="entry name" value="solute carrier family 2, facilitated glucose transporter member 4"/>
    <property type="match status" value="1"/>
</dbReference>
<dbReference type="AlphaFoldDB" id="A0AAV6VLZ3"/>
<feature type="transmembrane region" description="Helical" evidence="5">
    <location>
        <begin position="552"/>
        <end position="575"/>
    </location>
</feature>
<accession>A0AAV6VLZ3</accession>
<comment type="subcellular location">
    <subcellularLocation>
        <location evidence="1">Membrane</location>
        <topology evidence="1">Multi-pass membrane protein</topology>
    </subcellularLocation>
</comment>
<dbReference type="PRINTS" id="PR00171">
    <property type="entry name" value="SUGRTRNSPORT"/>
</dbReference>
<feature type="transmembrane region" description="Helical" evidence="5">
    <location>
        <begin position="494"/>
        <end position="515"/>
    </location>
</feature>
<feature type="transmembrane region" description="Helical" evidence="5">
    <location>
        <begin position="527"/>
        <end position="546"/>
    </location>
</feature>
<dbReference type="SUPFAM" id="SSF103473">
    <property type="entry name" value="MFS general substrate transporter"/>
    <property type="match status" value="1"/>
</dbReference>
<evidence type="ECO:0000313" key="7">
    <source>
        <dbReference type="EMBL" id="KAG8197745.1"/>
    </source>
</evidence>
<dbReference type="InterPro" id="IPR020846">
    <property type="entry name" value="MFS_dom"/>
</dbReference>
<evidence type="ECO:0000256" key="1">
    <source>
        <dbReference type="ARBA" id="ARBA00004141"/>
    </source>
</evidence>
<protein>
    <recommendedName>
        <fullName evidence="6">Major facilitator superfamily (MFS) profile domain-containing protein</fullName>
    </recommendedName>
</protein>
<evidence type="ECO:0000256" key="3">
    <source>
        <dbReference type="ARBA" id="ARBA00022989"/>
    </source>
</evidence>
<dbReference type="InterPro" id="IPR045263">
    <property type="entry name" value="GLUT"/>
</dbReference>
<dbReference type="NCBIfam" id="TIGR00879">
    <property type="entry name" value="SP"/>
    <property type="match status" value="1"/>
</dbReference>
<reference evidence="7 8" key="1">
    <citation type="journal article" date="2022" name="Nat. Ecol. Evol.">
        <title>A masculinizing supergene underlies an exaggerated male reproductive morph in a spider.</title>
        <authorList>
            <person name="Hendrickx F."/>
            <person name="De Corte Z."/>
            <person name="Sonet G."/>
            <person name="Van Belleghem S.M."/>
            <person name="Kostlbacher S."/>
            <person name="Vangestel C."/>
        </authorList>
    </citation>
    <scope>NUCLEOTIDE SEQUENCE [LARGE SCALE GENOMIC DNA]</scope>
    <source>
        <strain evidence="7">W744_W776</strain>
    </source>
</reference>
<dbReference type="GO" id="GO:0016020">
    <property type="term" value="C:membrane"/>
    <property type="evidence" value="ECO:0007669"/>
    <property type="project" value="UniProtKB-SubCell"/>
</dbReference>
<feature type="transmembrane region" description="Helical" evidence="5">
    <location>
        <begin position="283"/>
        <end position="302"/>
    </location>
</feature>
<keyword evidence="4 5" id="KW-0472">Membrane</keyword>
<feature type="transmembrane region" description="Helical" evidence="5">
    <location>
        <begin position="623"/>
        <end position="643"/>
    </location>
</feature>
<feature type="domain" description="Major facilitator superfamily (MFS) profile" evidence="6">
    <location>
        <begin position="202"/>
        <end position="651"/>
    </location>
</feature>
<feature type="transmembrane region" description="Helical" evidence="5">
    <location>
        <begin position="459"/>
        <end position="482"/>
    </location>
</feature>
<dbReference type="InterPro" id="IPR005828">
    <property type="entry name" value="MFS_sugar_transport-like"/>
</dbReference>
<evidence type="ECO:0000313" key="8">
    <source>
        <dbReference type="Proteomes" id="UP000827092"/>
    </source>
</evidence>
<keyword evidence="8" id="KW-1185">Reference proteome</keyword>
<feature type="transmembrane region" description="Helical" evidence="5">
    <location>
        <begin position="308"/>
        <end position="331"/>
    </location>
</feature>
<feature type="transmembrane region" description="Helical" evidence="5">
    <location>
        <begin position="250"/>
        <end position="271"/>
    </location>
</feature>
<dbReference type="InterPro" id="IPR036259">
    <property type="entry name" value="MFS_trans_sf"/>
</dbReference>
<dbReference type="InterPro" id="IPR003663">
    <property type="entry name" value="Sugar/inositol_transpt"/>
</dbReference>
<dbReference type="Proteomes" id="UP000827092">
    <property type="component" value="Unassembled WGS sequence"/>
</dbReference>